<evidence type="ECO:0000313" key="4">
    <source>
        <dbReference type="Proteomes" id="UP000251993"/>
    </source>
</evidence>
<dbReference type="RefSeq" id="WP_114069411.1">
    <property type="nucleotide sequence ID" value="NZ_CP030850.1"/>
</dbReference>
<dbReference type="Gene3D" id="2.60.120.200">
    <property type="match status" value="1"/>
</dbReference>
<sequence>MTRQFRILLYLWFIVSVSVHAQKKREYFGWGLVWADEFNVDGAPDKNNWTFEKGFVRNHELQWYQPENAYCKKGKLIIEARRENRPNPNYDPNSQDWKKSRKEIEYTASSLKTQGLHSWKYGRIEMRARIDTRAGLWPAFWTLGVEGEWPRNGEIDIMEFYRGMLLANIAWGSETRFKGVWQDLKKPIETFEDRRWGKKFHVWRMDWDEKAIRLYVDNELLNFVELSQTVNRDGSGKNPFKQPHYLLLNLAIGGDNGGDPSSTKFPSKYEIDYVRVYQR</sequence>
<evidence type="ECO:0000313" key="3">
    <source>
        <dbReference type="EMBL" id="AXE20648.1"/>
    </source>
</evidence>
<dbReference type="EMBL" id="CP030850">
    <property type="protein sequence ID" value="AXE20648.1"/>
    <property type="molecule type" value="Genomic_DNA"/>
</dbReference>
<gene>
    <name evidence="3" type="ORF">DR864_24365</name>
</gene>
<feature type="domain" description="GH16" evidence="2">
    <location>
        <begin position="10"/>
        <end position="279"/>
    </location>
</feature>
<dbReference type="InterPro" id="IPR013320">
    <property type="entry name" value="ConA-like_dom_sf"/>
</dbReference>
<organism evidence="3 4">
    <name type="scientific">Runella rosea</name>
    <dbReference type="NCBI Taxonomy" id="2259595"/>
    <lineage>
        <taxon>Bacteria</taxon>
        <taxon>Pseudomonadati</taxon>
        <taxon>Bacteroidota</taxon>
        <taxon>Cytophagia</taxon>
        <taxon>Cytophagales</taxon>
        <taxon>Spirosomataceae</taxon>
        <taxon>Runella</taxon>
    </lineage>
</organism>
<protein>
    <submittedName>
        <fullName evidence="3">Glycoside hydrolase family 16 protein</fullName>
    </submittedName>
</protein>
<evidence type="ECO:0000256" key="1">
    <source>
        <dbReference type="ARBA" id="ARBA00006865"/>
    </source>
</evidence>
<dbReference type="Pfam" id="PF00722">
    <property type="entry name" value="Glyco_hydro_16"/>
    <property type="match status" value="1"/>
</dbReference>
<reference evidence="3 4" key="1">
    <citation type="submission" date="2018-07" db="EMBL/GenBank/DDBJ databases">
        <title>Genome sequencing of Runella.</title>
        <authorList>
            <person name="Baek M.-G."/>
            <person name="Yi H."/>
        </authorList>
    </citation>
    <scope>NUCLEOTIDE SEQUENCE [LARGE SCALE GENOMIC DNA]</scope>
    <source>
        <strain evidence="3 4">HYN0085</strain>
    </source>
</reference>
<keyword evidence="3" id="KW-0378">Hydrolase</keyword>
<keyword evidence="4" id="KW-1185">Reference proteome</keyword>
<dbReference type="GO" id="GO:0005975">
    <property type="term" value="P:carbohydrate metabolic process"/>
    <property type="evidence" value="ECO:0007669"/>
    <property type="project" value="InterPro"/>
</dbReference>
<dbReference type="AlphaFoldDB" id="A0A344TPS7"/>
<dbReference type="GO" id="GO:0004553">
    <property type="term" value="F:hydrolase activity, hydrolyzing O-glycosyl compounds"/>
    <property type="evidence" value="ECO:0007669"/>
    <property type="project" value="InterPro"/>
</dbReference>
<accession>A0A344TPS7</accession>
<dbReference type="InterPro" id="IPR000757">
    <property type="entry name" value="Beta-glucanase-like"/>
</dbReference>
<dbReference type="Proteomes" id="UP000251993">
    <property type="component" value="Chromosome"/>
</dbReference>
<dbReference type="CDD" id="cd08023">
    <property type="entry name" value="GH16_laminarinase_like"/>
    <property type="match status" value="1"/>
</dbReference>
<dbReference type="OrthoDB" id="9776255at2"/>
<dbReference type="InterPro" id="IPR050546">
    <property type="entry name" value="Glycosyl_Hydrlase_16"/>
</dbReference>
<evidence type="ECO:0000259" key="2">
    <source>
        <dbReference type="PROSITE" id="PS51762"/>
    </source>
</evidence>
<comment type="similarity">
    <text evidence="1">Belongs to the glycosyl hydrolase 16 family.</text>
</comment>
<dbReference type="KEGG" id="run:DR864_24365"/>
<dbReference type="PROSITE" id="PS51762">
    <property type="entry name" value="GH16_2"/>
    <property type="match status" value="1"/>
</dbReference>
<dbReference type="PANTHER" id="PTHR10963:SF55">
    <property type="entry name" value="GLYCOSIDE HYDROLASE FAMILY 16 PROTEIN"/>
    <property type="match status" value="1"/>
</dbReference>
<dbReference type="SUPFAM" id="SSF49899">
    <property type="entry name" value="Concanavalin A-like lectins/glucanases"/>
    <property type="match status" value="1"/>
</dbReference>
<dbReference type="PANTHER" id="PTHR10963">
    <property type="entry name" value="GLYCOSYL HYDROLASE-RELATED"/>
    <property type="match status" value="1"/>
</dbReference>
<proteinExistence type="inferred from homology"/>
<name>A0A344TPS7_9BACT</name>